<proteinExistence type="predicted"/>
<dbReference type="Proteomes" id="UP000595814">
    <property type="component" value="Chromosome"/>
</dbReference>
<protein>
    <submittedName>
        <fullName evidence="1">Uncharacterized protein</fullName>
    </submittedName>
</protein>
<evidence type="ECO:0000313" key="2">
    <source>
        <dbReference type="Proteomes" id="UP000595814"/>
    </source>
</evidence>
<dbReference type="EMBL" id="CP066744">
    <property type="protein sequence ID" value="QQK06948.1"/>
    <property type="molecule type" value="Genomic_DNA"/>
</dbReference>
<accession>A0AC61MRN6</accession>
<sequence length="188" mass="20586">MKKTLSLIMIFIMTLSLVSCKGNNNSTTDVSKTEVQAKKSEDVPTISISWGNEMHTGIMYLPFISPELFEDEEIRINPVSESQGELQVKGETIAILNQVVTKGGSEVATLMGQKHLDVGYTSSTAMLTAYDTGTEISILCPIQSDGVAIAATKDASYNTFEEFVEYAKIPNNLLKQVIILLLVVLELF</sequence>
<name>A0AC61MRN6_9FIRM</name>
<reference evidence="1 2" key="1">
    <citation type="journal article" date="2022" name="Int. J. Syst. Evol. Microbiol.">
        <title>Miniphocaeibacter halophilus sp. nov., an ammonium-tolerant acetate-producing bacterium isolated from a biogas system.</title>
        <authorList>
            <person name="Schnurer A."/>
            <person name="Singh A."/>
            <person name="Bi S."/>
            <person name="Qiao W."/>
            <person name="Westerholm M."/>
        </authorList>
    </citation>
    <scope>NUCLEOTIDE SEQUENCE [LARGE SCALE GENOMIC DNA]</scope>
    <source>
        <strain evidence="1 2">AMB_01</strain>
    </source>
</reference>
<organism evidence="1 2">
    <name type="scientific">Miniphocaeibacter halophilus</name>
    <dbReference type="NCBI Taxonomy" id="2931922"/>
    <lineage>
        <taxon>Bacteria</taxon>
        <taxon>Bacillati</taxon>
        <taxon>Bacillota</taxon>
        <taxon>Tissierellia</taxon>
        <taxon>Tissierellales</taxon>
        <taxon>Peptoniphilaceae</taxon>
        <taxon>Miniphocaeibacter</taxon>
    </lineage>
</organism>
<keyword evidence="2" id="KW-1185">Reference proteome</keyword>
<evidence type="ECO:0000313" key="1">
    <source>
        <dbReference type="EMBL" id="QQK06948.1"/>
    </source>
</evidence>
<gene>
    <name evidence="1" type="ORF">JFY71_06260</name>
</gene>